<keyword evidence="1" id="KW-1133">Transmembrane helix</keyword>
<comment type="caution">
    <text evidence="2">The sequence shown here is derived from an EMBL/GenBank/DDBJ whole genome shotgun (WGS) entry which is preliminary data.</text>
</comment>
<evidence type="ECO:0008006" key="4">
    <source>
        <dbReference type="Google" id="ProtNLM"/>
    </source>
</evidence>
<protein>
    <recommendedName>
        <fullName evidence="4">Secretion system effector protein SseF</fullName>
    </recommendedName>
</protein>
<dbReference type="Proteomes" id="UP000698240">
    <property type="component" value="Unassembled WGS sequence"/>
</dbReference>
<proteinExistence type="predicted"/>
<dbReference type="AlphaFoldDB" id="A0AA90XXI1"/>
<name>A0AA90XXI1_9GAMM</name>
<feature type="transmembrane region" description="Helical" evidence="1">
    <location>
        <begin position="103"/>
        <end position="125"/>
    </location>
</feature>
<evidence type="ECO:0000313" key="2">
    <source>
        <dbReference type="EMBL" id="NIL28933.1"/>
    </source>
</evidence>
<gene>
    <name evidence="2" type="ORF">HB980_20580</name>
</gene>
<evidence type="ECO:0000313" key="3">
    <source>
        <dbReference type="Proteomes" id="UP000698240"/>
    </source>
</evidence>
<keyword evidence="1" id="KW-0812">Transmembrane</keyword>
<evidence type="ECO:0000256" key="1">
    <source>
        <dbReference type="SAM" id="Phobius"/>
    </source>
</evidence>
<organism evidence="2 3">
    <name type="scientific">Yersinia massiliensis</name>
    <dbReference type="NCBI Taxonomy" id="419257"/>
    <lineage>
        <taxon>Bacteria</taxon>
        <taxon>Pseudomonadati</taxon>
        <taxon>Pseudomonadota</taxon>
        <taxon>Gammaproteobacteria</taxon>
        <taxon>Enterobacterales</taxon>
        <taxon>Yersiniaceae</taxon>
        <taxon>Yersinia</taxon>
    </lineage>
</organism>
<reference evidence="2" key="1">
    <citation type="submission" date="2020-03" db="EMBL/GenBank/DDBJ databases">
        <authorList>
            <person name="Kislichkina A."/>
            <person name="Dentovskaya S."/>
            <person name="Shaikhutdinov R."/>
            <person name="Ivanov S."/>
            <person name="Sizova A."/>
            <person name="Solomentsev V."/>
            <person name="Bogun A."/>
        </authorList>
    </citation>
    <scope>NUCLEOTIDE SEQUENCE</scope>
    <source>
        <strain evidence="2">SCPM-O-B-8025</strain>
    </source>
</reference>
<keyword evidence="1" id="KW-0472">Membrane</keyword>
<sequence length="252" mass="27376">MTNVSSVNTYYDNFTSQNKIEAIDGSNNEKPTLVHPQSLRCLEKTQAEFNDLLDIQEKESAELTCAKVSFAKKQFFINILEVAYSLASFSISVAVTVCSGGAATPIAVVTGLNLMLSISNLACAYHNWDCASKGKPELTMGSDALQQTVFVLAKYCQADPSRAQKIARFVSYLIRAAMSVSLIVLGLTIHPIIHNELCTLAKNNIPTLIALPSVTLGGFLTTCLNNNVDEIEASKAKLFQNQLDIATKSFQV</sequence>
<feature type="transmembrane region" description="Helical" evidence="1">
    <location>
        <begin position="172"/>
        <end position="193"/>
    </location>
</feature>
<dbReference type="RefSeq" id="WP_050874859.1">
    <property type="nucleotide sequence ID" value="NZ_CP110790.1"/>
</dbReference>
<feature type="transmembrane region" description="Helical" evidence="1">
    <location>
        <begin position="75"/>
        <end position="97"/>
    </location>
</feature>
<dbReference type="EMBL" id="JAASAN010000014">
    <property type="protein sequence ID" value="NIL28933.1"/>
    <property type="molecule type" value="Genomic_DNA"/>
</dbReference>
<accession>A0AA90XXI1</accession>